<dbReference type="GO" id="GO:0051260">
    <property type="term" value="P:protein homooligomerization"/>
    <property type="evidence" value="ECO:0007669"/>
    <property type="project" value="InterPro"/>
</dbReference>
<keyword evidence="1" id="KW-0175">Coiled coil</keyword>
<evidence type="ECO:0000313" key="4">
    <source>
        <dbReference type="Proteomes" id="UP001178507"/>
    </source>
</evidence>
<evidence type="ECO:0000313" key="3">
    <source>
        <dbReference type="EMBL" id="CAJ1387567.1"/>
    </source>
</evidence>
<proteinExistence type="predicted"/>
<dbReference type="Pfam" id="PF02214">
    <property type="entry name" value="BTB_2"/>
    <property type="match status" value="2"/>
</dbReference>
<gene>
    <name evidence="3" type="ORF">EVOR1521_LOCUS13621</name>
</gene>
<comment type="caution">
    <text evidence="3">The sequence shown here is derived from an EMBL/GenBank/DDBJ whole genome shotgun (WGS) entry which is preliminary data.</text>
</comment>
<sequence length="709" mass="78146">MAKWEAAVQELQATVKDQEESLKHQRAEIDERLHHLFNKPNDSEETEVKPSELVKLNVGGNTSFVTRRDTLTAIKGSRLAEMFGEAWDQFLARDSEGRIFLDLDPVQFRALLSWLVDVKRAPPNSSIAPCADALPEECRPGFAALCDFLCSRQVNLQGYTTEAESGAADATFGSTILTAVNAKMLTSLIDEAASATLHLRLLYRASQDGFAAHNFHQKCDGHGPTVIVARSQGGYIFGGFTETAWDSSGAYKQCQESFLFRLHGPGVGPSKHVMFQNYQNGIHCHSNHAATFGSGHDMRIFPEGAAAKVTFGIGSSYHTAGTGGNFTFLAEAQQAVVTDWEVFEIQCEDVEGMQLLVLQKCLVAAETHMAKWQSKRAEGMSLARSVAKVVDNTIEQARACSQESRSLHLRNQSLDDEKRIIDQLLGRSDLQGQPDIIDLNISGISMTTFRSTLLWQSESALAAKFKQDWTVQKDEMVEGKVFFDEDPDLFSQILRHLRLGSLLGQTFRPRVPTEKHGAWKRLTEYLGLGIPMQIAPFDSKILLPSDQVALLAWVPQFDVQLLYRASRDGFAAHNFHQKCDRHGPTMIVARSQGGYIFGGFTETAWDASGAFKQCQESFLFRLSGPGVGPSKHVIFQSHQSGIYCHSNYAATFGGGHDMRIFAEGAAAKVAFSMGNTYQTAGTGGNFTFLAEAQQAVVTDWEVFALDVQS</sequence>
<accession>A0AA36IJL3</accession>
<dbReference type="SUPFAM" id="SSF54695">
    <property type="entry name" value="POZ domain"/>
    <property type="match status" value="2"/>
</dbReference>
<feature type="coiled-coil region" evidence="1">
    <location>
        <begin position="1"/>
        <end position="28"/>
    </location>
</feature>
<dbReference type="PANTHER" id="PTHR23354">
    <property type="entry name" value="NUCLEOLAR PROTEIN 7/ESTROGEN RECEPTOR COACTIVATOR-RELATED"/>
    <property type="match status" value="1"/>
</dbReference>
<dbReference type="SMART" id="SM00584">
    <property type="entry name" value="TLDc"/>
    <property type="match status" value="2"/>
</dbReference>
<name>A0AA36IJL3_9DINO</name>
<evidence type="ECO:0000256" key="1">
    <source>
        <dbReference type="SAM" id="Coils"/>
    </source>
</evidence>
<dbReference type="Pfam" id="PF07534">
    <property type="entry name" value="TLD"/>
    <property type="match status" value="2"/>
</dbReference>
<dbReference type="EMBL" id="CAUJNA010001540">
    <property type="protein sequence ID" value="CAJ1387567.1"/>
    <property type="molecule type" value="Genomic_DNA"/>
</dbReference>
<dbReference type="InterPro" id="IPR011333">
    <property type="entry name" value="SKP1/BTB/POZ_sf"/>
</dbReference>
<reference evidence="3" key="1">
    <citation type="submission" date="2023-08" db="EMBL/GenBank/DDBJ databases">
        <authorList>
            <person name="Chen Y."/>
            <person name="Shah S."/>
            <person name="Dougan E. K."/>
            <person name="Thang M."/>
            <person name="Chan C."/>
        </authorList>
    </citation>
    <scope>NUCLEOTIDE SEQUENCE</scope>
</reference>
<dbReference type="AlphaFoldDB" id="A0AA36IJL3"/>
<dbReference type="Gene3D" id="3.30.710.10">
    <property type="entry name" value="Potassium Channel Kv1.1, Chain A"/>
    <property type="match status" value="2"/>
</dbReference>
<organism evidence="3 4">
    <name type="scientific">Effrenium voratum</name>
    <dbReference type="NCBI Taxonomy" id="2562239"/>
    <lineage>
        <taxon>Eukaryota</taxon>
        <taxon>Sar</taxon>
        <taxon>Alveolata</taxon>
        <taxon>Dinophyceae</taxon>
        <taxon>Suessiales</taxon>
        <taxon>Symbiodiniaceae</taxon>
        <taxon>Effrenium</taxon>
    </lineage>
</organism>
<dbReference type="InterPro" id="IPR006571">
    <property type="entry name" value="TLDc_dom"/>
</dbReference>
<keyword evidence="4" id="KW-1185">Reference proteome</keyword>
<dbReference type="PROSITE" id="PS51886">
    <property type="entry name" value="TLDC"/>
    <property type="match status" value="2"/>
</dbReference>
<protein>
    <recommendedName>
        <fullName evidence="2">TLDc domain-containing protein</fullName>
    </recommendedName>
</protein>
<dbReference type="Proteomes" id="UP001178507">
    <property type="component" value="Unassembled WGS sequence"/>
</dbReference>
<dbReference type="InterPro" id="IPR003131">
    <property type="entry name" value="T1-type_BTB"/>
</dbReference>
<evidence type="ECO:0000259" key="2">
    <source>
        <dbReference type="PROSITE" id="PS51886"/>
    </source>
</evidence>
<feature type="domain" description="TLDc" evidence="2">
    <location>
        <begin position="175"/>
        <end position="346"/>
    </location>
</feature>
<feature type="domain" description="TLDc" evidence="2">
    <location>
        <begin position="540"/>
        <end position="706"/>
    </location>
</feature>